<dbReference type="Pfam" id="PF00106">
    <property type="entry name" value="adh_short"/>
    <property type="match status" value="1"/>
</dbReference>
<proteinExistence type="predicted"/>
<evidence type="ECO:0000313" key="1">
    <source>
        <dbReference type="Proteomes" id="UP000694888"/>
    </source>
</evidence>
<keyword evidence="1" id="KW-1185">Reference proteome</keyword>
<dbReference type="InterPro" id="IPR036291">
    <property type="entry name" value="NAD(P)-bd_dom_sf"/>
</dbReference>
<dbReference type="InterPro" id="IPR002347">
    <property type="entry name" value="SDR_fam"/>
</dbReference>
<dbReference type="PANTHER" id="PTHR43975:SF2">
    <property type="entry name" value="EG:BACR7A4.14 PROTEIN-RELATED"/>
    <property type="match status" value="1"/>
</dbReference>
<dbReference type="Gene3D" id="3.40.50.720">
    <property type="entry name" value="NAD(P)-binding Rossmann-like Domain"/>
    <property type="match status" value="2"/>
</dbReference>
<dbReference type="Proteomes" id="UP000694888">
    <property type="component" value="Unplaced"/>
</dbReference>
<sequence length="258" mass="27533">MHLIFSSGSSSGIGEAAARLLSKRGAKITIHGRNKEKLEGVKQMLLQNGSSPDEVHTVTGDITDPAVREKLVKETVQKFGCIDILWPGAFPYSSFAKVGLDNFTKFAAAEFGRAGVRVNCVRPGVVVTPAFNAAFPDNSVRKQSLNLCGNGVHSAESCSAVITFFGVVQKLYNILAPVHKVANTQHLMEGDKTKEAGFLSSCAKRTLLGFNGAPEDVAEIIAFYASDAAKFLTGDFTCADGGRYINCNQWGNNAAAKL</sequence>
<reference evidence="2" key="1">
    <citation type="submission" date="2025-08" db="UniProtKB">
        <authorList>
            <consortium name="RefSeq"/>
        </authorList>
    </citation>
    <scope>IDENTIFICATION</scope>
</reference>
<dbReference type="PRINTS" id="PR00081">
    <property type="entry name" value="GDHRDH"/>
</dbReference>
<protein>
    <submittedName>
        <fullName evidence="2">Uncharacterized oxidoreductase MexAM1_META1p0182-like</fullName>
    </submittedName>
</protein>
<dbReference type="PANTHER" id="PTHR43975">
    <property type="entry name" value="ZGC:101858"/>
    <property type="match status" value="1"/>
</dbReference>
<gene>
    <name evidence="2" type="primary">LOC101858707</name>
</gene>
<dbReference type="GeneID" id="101858707"/>
<dbReference type="Pfam" id="PF13561">
    <property type="entry name" value="adh_short_C2"/>
    <property type="match status" value="2"/>
</dbReference>
<dbReference type="RefSeq" id="XP_035825277.1">
    <property type="nucleotide sequence ID" value="XM_035969384.1"/>
</dbReference>
<name>A0ABM1VS85_APLCA</name>
<evidence type="ECO:0000313" key="2">
    <source>
        <dbReference type="RefSeq" id="XP_035825277.1"/>
    </source>
</evidence>
<dbReference type="SUPFAM" id="SSF51735">
    <property type="entry name" value="NAD(P)-binding Rossmann-fold domains"/>
    <property type="match status" value="1"/>
</dbReference>
<accession>A0ABM1VS85</accession>
<organism evidence="1 2">
    <name type="scientific">Aplysia californica</name>
    <name type="common">California sea hare</name>
    <dbReference type="NCBI Taxonomy" id="6500"/>
    <lineage>
        <taxon>Eukaryota</taxon>
        <taxon>Metazoa</taxon>
        <taxon>Spiralia</taxon>
        <taxon>Lophotrochozoa</taxon>
        <taxon>Mollusca</taxon>
        <taxon>Gastropoda</taxon>
        <taxon>Heterobranchia</taxon>
        <taxon>Euthyneura</taxon>
        <taxon>Tectipleura</taxon>
        <taxon>Aplysiida</taxon>
        <taxon>Aplysioidea</taxon>
        <taxon>Aplysiidae</taxon>
        <taxon>Aplysia</taxon>
    </lineage>
</organism>